<reference evidence="1 2" key="1">
    <citation type="submission" date="2020-08" db="EMBL/GenBank/DDBJ databases">
        <title>Sequencing the genomes of 1000 actinobacteria strains.</title>
        <authorList>
            <person name="Klenk H.-P."/>
        </authorList>
    </citation>
    <scope>NUCLEOTIDE SEQUENCE [LARGE SCALE GENOMIC DNA]</scope>
    <source>
        <strain evidence="1 2">DSM 45507</strain>
    </source>
</reference>
<dbReference type="Proteomes" id="UP000579153">
    <property type="component" value="Unassembled WGS sequence"/>
</dbReference>
<protein>
    <recommendedName>
        <fullName evidence="3">Ankyrin repeat domain-containing protein</fullName>
    </recommendedName>
</protein>
<keyword evidence="2" id="KW-1185">Reference proteome</keyword>
<dbReference type="AlphaFoldDB" id="A0A7W9GDJ7"/>
<evidence type="ECO:0000313" key="1">
    <source>
        <dbReference type="EMBL" id="MBB5781832.1"/>
    </source>
</evidence>
<dbReference type="RefSeq" id="WP_185075056.1">
    <property type="nucleotide sequence ID" value="NZ_JACHMB010000001.1"/>
</dbReference>
<dbReference type="InterPro" id="IPR036770">
    <property type="entry name" value="Ankyrin_rpt-contain_sf"/>
</dbReference>
<name>A0A7W9GDJ7_9ACTN</name>
<gene>
    <name evidence="1" type="ORF">HD596_008588</name>
</gene>
<evidence type="ECO:0000313" key="2">
    <source>
        <dbReference type="Proteomes" id="UP000579153"/>
    </source>
</evidence>
<proteinExistence type="predicted"/>
<sequence length="109" mass="12191">MTDSPAHLAVEFEDLPRLRDLLDAGHDVEDEQGCHNGWTLLRHAIDIEWDGHVQTGEPLRADITAYLLARGADPLRIIEGKSILSEAEDSGHWLAADIMKAWIARGERK</sequence>
<dbReference type="SUPFAM" id="SSF48403">
    <property type="entry name" value="Ankyrin repeat"/>
    <property type="match status" value="1"/>
</dbReference>
<dbReference type="Gene3D" id="1.25.40.20">
    <property type="entry name" value="Ankyrin repeat-containing domain"/>
    <property type="match status" value="1"/>
</dbReference>
<evidence type="ECO:0008006" key="3">
    <source>
        <dbReference type="Google" id="ProtNLM"/>
    </source>
</evidence>
<organism evidence="1 2">
    <name type="scientific">Nonomuraea jabiensis</name>
    <dbReference type="NCBI Taxonomy" id="882448"/>
    <lineage>
        <taxon>Bacteria</taxon>
        <taxon>Bacillati</taxon>
        <taxon>Actinomycetota</taxon>
        <taxon>Actinomycetes</taxon>
        <taxon>Streptosporangiales</taxon>
        <taxon>Streptosporangiaceae</taxon>
        <taxon>Nonomuraea</taxon>
    </lineage>
</organism>
<accession>A0A7W9GDJ7</accession>
<dbReference type="EMBL" id="JACHMB010000001">
    <property type="protein sequence ID" value="MBB5781832.1"/>
    <property type="molecule type" value="Genomic_DNA"/>
</dbReference>
<comment type="caution">
    <text evidence="1">The sequence shown here is derived from an EMBL/GenBank/DDBJ whole genome shotgun (WGS) entry which is preliminary data.</text>
</comment>